<dbReference type="GO" id="GO:0005886">
    <property type="term" value="C:plasma membrane"/>
    <property type="evidence" value="ECO:0007669"/>
    <property type="project" value="UniProtKB-SubCell"/>
</dbReference>
<dbReference type="PANTHER" id="PTHR32024:SF2">
    <property type="entry name" value="TRK SYSTEM POTASSIUM UPTAKE PROTEIN TRKG-RELATED"/>
    <property type="match status" value="1"/>
</dbReference>
<evidence type="ECO:0000313" key="11">
    <source>
        <dbReference type="Proteomes" id="UP000278632"/>
    </source>
</evidence>
<protein>
    <submittedName>
        <fullName evidence="10">Cation transporter</fullName>
    </submittedName>
</protein>
<keyword evidence="11" id="KW-1185">Reference proteome</keyword>
<feature type="transmembrane region" description="Helical" evidence="9">
    <location>
        <begin position="76"/>
        <end position="97"/>
    </location>
</feature>
<proteinExistence type="inferred from homology"/>
<organism evidence="10 11">
    <name type="scientific">Paraeggerthella hongkongensis</name>
    <dbReference type="NCBI Taxonomy" id="230658"/>
    <lineage>
        <taxon>Bacteria</taxon>
        <taxon>Bacillati</taxon>
        <taxon>Actinomycetota</taxon>
        <taxon>Coriobacteriia</taxon>
        <taxon>Eggerthellales</taxon>
        <taxon>Eggerthellaceae</taxon>
        <taxon>Paraeggerthella</taxon>
    </lineage>
</organism>
<accession>A0A3N0B7E6</accession>
<feature type="transmembrane region" description="Helical" evidence="9">
    <location>
        <begin position="346"/>
        <end position="367"/>
    </location>
</feature>
<comment type="similarity">
    <text evidence="2">Belongs to the TrkH potassium transport family.</text>
</comment>
<dbReference type="PANTHER" id="PTHR32024">
    <property type="entry name" value="TRK SYSTEM POTASSIUM UPTAKE PROTEIN TRKG-RELATED"/>
    <property type="match status" value="1"/>
</dbReference>
<feature type="transmembrane region" description="Helical" evidence="9">
    <location>
        <begin position="216"/>
        <end position="234"/>
    </location>
</feature>
<evidence type="ECO:0000256" key="9">
    <source>
        <dbReference type="SAM" id="Phobius"/>
    </source>
</evidence>
<name>A0A3N0B7E6_9ACTN</name>
<evidence type="ECO:0000256" key="4">
    <source>
        <dbReference type="ARBA" id="ARBA00022475"/>
    </source>
</evidence>
<sequence length="506" mass="54705">MWQRFTLYDVRVIGHYLGVLVLFSSLALLVPFATALAFQEWIPAANYLLTIGVSLIIGSGLRFLRIEPGRLNRQQALVVTGLAWIVLAMVATIPLHLSGHYETYLDALFDGVSGITTTGASIITDLDHLSNADNMWRFMMHLIGGLGLIVVALSFGLFGKRAGASLYMSEGRSEHVVPNVVQTTQFIAKIAIGIILIATVILTGMCLFIGMEPSRALLQSLWLSISGFMTGGFAPMSQSVMYYHSLPIELVLMLLMLLGSINFVLHSEVWKGHVEVFFKDLEIRTMVLWIAVMTCVFAASLSASSEFSNLPAMLRRGLFTVISAFSTTGFQNVTTNQLTTALSSGAFLVVAILMAVGGSGGSTSGGFKFSRMGVIMKSLVATIKEALAPDSARVVVDYNHVGRRILSPEVVKEAMTVFVLYVATYAIGSLVGIAHGYDATQAIFESVAMASNGGISSGLAAPGMPVTLELFYILQMWAGRLEFVTLLALIVEIVVSLDPRRLVHRS</sequence>
<gene>
    <name evidence="10" type="ORF">DMP08_07490</name>
</gene>
<feature type="transmembrane region" description="Helical" evidence="9">
    <location>
        <begin position="286"/>
        <end position="305"/>
    </location>
</feature>
<dbReference type="Pfam" id="PF02386">
    <property type="entry name" value="TrkH"/>
    <property type="match status" value="1"/>
</dbReference>
<evidence type="ECO:0000256" key="6">
    <source>
        <dbReference type="ARBA" id="ARBA00022989"/>
    </source>
</evidence>
<dbReference type="GO" id="GO:0030001">
    <property type="term" value="P:metal ion transport"/>
    <property type="evidence" value="ECO:0007669"/>
    <property type="project" value="UniProtKB-ARBA"/>
</dbReference>
<keyword evidence="5 9" id="KW-0812">Transmembrane</keyword>
<evidence type="ECO:0000256" key="5">
    <source>
        <dbReference type="ARBA" id="ARBA00022692"/>
    </source>
</evidence>
<feature type="transmembrane region" description="Helical" evidence="9">
    <location>
        <begin position="138"/>
        <end position="158"/>
    </location>
</feature>
<dbReference type="RefSeq" id="WP_123192309.1">
    <property type="nucleotide sequence ID" value="NZ_QICD01000013.1"/>
</dbReference>
<comment type="subcellular location">
    <subcellularLocation>
        <location evidence="1">Cell membrane</location>
        <topology evidence="1">Multi-pass membrane protein</topology>
    </subcellularLocation>
</comment>
<evidence type="ECO:0000313" key="10">
    <source>
        <dbReference type="EMBL" id="RNL43171.1"/>
    </source>
</evidence>
<dbReference type="AlphaFoldDB" id="A0A3N0B7E6"/>
<feature type="transmembrane region" description="Helical" evidence="9">
    <location>
        <begin position="44"/>
        <end position="64"/>
    </location>
</feature>
<keyword evidence="3" id="KW-0813">Transport</keyword>
<comment type="caution">
    <text evidence="10">The sequence shown here is derived from an EMBL/GenBank/DDBJ whole genome shotgun (WGS) entry which is preliminary data.</text>
</comment>
<dbReference type="Proteomes" id="UP000278632">
    <property type="component" value="Unassembled WGS sequence"/>
</dbReference>
<reference evidence="11" key="1">
    <citation type="submission" date="2018-05" db="EMBL/GenBank/DDBJ databases">
        <title>Genome Sequencing of selected type strains of the family Eggerthellaceae.</title>
        <authorList>
            <person name="Danylec N."/>
            <person name="Stoll D.A."/>
            <person name="Doetsch A."/>
            <person name="Huch M."/>
        </authorList>
    </citation>
    <scope>NUCLEOTIDE SEQUENCE [LARGE SCALE GENOMIC DNA]</scope>
    <source>
        <strain evidence="11">DSM 16106</strain>
    </source>
</reference>
<evidence type="ECO:0000256" key="1">
    <source>
        <dbReference type="ARBA" id="ARBA00004651"/>
    </source>
</evidence>
<dbReference type="OrthoDB" id="9810952at2"/>
<feature type="transmembrane region" description="Helical" evidence="9">
    <location>
        <begin position="190"/>
        <end position="210"/>
    </location>
</feature>
<evidence type="ECO:0000256" key="8">
    <source>
        <dbReference type="ARBA" id="ARBA00023136"/>
    </source>
</evidence>
<evidence type="ECO:0000256" key="2">
    <source>
        <dbReference type="ARBA" id="ARBA00009137"/>
    </source>
</evidence>
<feature type="transmembrane region" description="Helical" evidence="9">
    <location>
        <begin position="246"/>
        <end position="266"/>
    </location>
</feature>
<keyword evidence="6 9" id="KW-1133">Transmembrane helix</keyword>
<feature type="transmembrane region" description="Helical" evidence="9">
    <location>
        <begin position="477"/>
        <end position="497"/>
    </location>
</feature>
<keyword evidence="8 9" id="KW-0472">Membrane</keyword>
<evidence type="ECO:0000256" key="7">
    <source>
        <dbReference type="ARBA" id="ARBA00023065"/>
    </source>
</evidence>
<feature type="transmembrane region" description="Helical" evidence="9">
    <location>
        <begin position="414"/>
        <end position="437"/>
    </location>
</feature>
<dbReference type="GO" id="GO:0008324">
    <property type="term" value="F:monoatomic cation transmembrane transporter activity"/>
    <property type="evidence" value="ECO:0007669"/>
    <property type="project" value="InterPro"/>
</dbReference>
<feature type="transmembrane region" description="Helical" evidence="9">
    <location>
        <begin position="12"/>
        <end position="38"/>
    </location>
</feature>
<dbReference type="EMBL" id="QICD01000013">
    <property type="protein sequence ID" value="RNL43171.1"/>
    <property type="molecule type" value="Genomic_DNA"/>
</dbReference>
<keyword evidence="7" id="KW-0406">Ion transport</keyword>
<keyword evidence="4" id="KW-1003">Cell membrane</keyword>
<dbReference type="InterPro" id="IPR003445">
    <property type="entry name" value="Cat_transpt"/>
</dbReference>
<feature type="transmembrane region" description="Helical" evidence="9">
    <location>
        <begin position="317"/>
        <end position="334"/>
    </location>
</feature>
<evidence type="ECO:0000256" key="3">
    <source>
        <dbReference type="ARBA" id="ARBA00022448"/>
    </source>
</evidence>